<organism evidence="2 3">
    <name type="scientific">Kriegella aquimaris</name>
    <dbReference type="NCBI Taxonomy" id="192904"/>
    <lineage>
        <taxon>Bacteria</taxon>
        <taxon>Pseudomonadati</taxon>
        <taxon>Bacteroidota</taxon>
        <taxon>Flavobacteriia</taxon>
        <taxon>Flavobacteriales</taxon>
        <taxon>Flavobacteriaceae</taxon>
        <taxon>Kriegella</taxon>
    </lineage>
</organism>
<feature type="region of interest" description="Disordered" evidence="1">
    <location>
        <begin position="1"/>
        <end position="30"/>
    </location>
</feature>
<keyword evidence="3" id="KW-1185">Reference proteome</keyword>
<name>A0A1G9LF31_9FLAO</name>
<dbReference type="Proteomes" id="UP000199440">
    <property type="component" value="Unassembled WGS sequence"/>
</dbReference>
<accession>A0A1G9LF31</accession>
<evidence type="ECO:0000313" key="3">
    <source>
        <dbReference type="Proteomes" id="UP000199440"/>
    </source>
</evidence>
<dbReference type="EMBL" id="FNGV01000002">
    <property type="protein sequence ID" value="SDL60125.1"/>
    <property type="molecule type" value="Genomic_DNA"/>
</dbReference>
<feature type="compositionally biased region" description="Polar residues" evidence="1">
    <location>
        <begin position="1"/>
        <end position="16"/>
    </location>
</feature>
<sequence length="62" mass="6877">MAINENGNNWTHNQVVPGSSPGGTTTTKTGLPRNRELFFFRAGTTFGQVQFFPILFISTVSW</sequence>
<proteinExistence type="predicted"/>
<feature type="compositionally biased region" description="Low complexity" evidence="1">
    <location>
        <begin position="17"/>
        <end position="30"/>
    </location>
</feature>
<reference evidence="2 3" key="1">
    <citation type="submission" date="2016-10" db="EMBL/GenBank/DDBJ databases">
        <authorList>
            <person name="de Groot N.N."/>
        </authorList>
    </citation>
    <scope>NUCLEOTIDE SEQUENCE [LARGE SCALE GENOMIC DNA]</scope>
    <source>
        <strain evidence="2 3">DSM 19886</strain>
    </source>
</reference>
<evidence type="ECO:0000313" key="2">
    <source>
        <dbReference type="EMBL" id="SDL60125.1"/>
    </source>
</evidence>
<dbReference type="AlphaFoldDB" id="A0A1G9LF31"/>
<gene>
    <name evidence="2" type="ORF">SAMN04488514_10225</name>
</gene>
<protein>
    <submittedName>
        <fullName evidence="2">Uncharacterized protein</fullName>
    </submittedName>
</protein>
<evidence type="ECO:0000256" key="1">
    <source>
        <dbReference type="SAM" id="MobiDB-lite"/>
    </source>
</evidence>